<proteinExistence type="inferred from homology"/>
<evidence type="ECO:0000259" key="7">
    <source>
        <dbReference type="Pfam" id="PF02803"/>
    </source>
</evidence>
<dbReference type="EMBL" id="AP018553">
    <property type="protein sequence ID" value="BBD72017.1"/>
    <property type="molecule type" value="Genomic_DNA"/>
</dbReference>
<evidence type="ECO:0000313" key="9">
    <source>
        <dbReference type="EMBL" id="GGT92132.1"/>
    </source>
</evidence>
<reference evidence="9" key="4">
    <citation type="submission" date="2020-09" db="EMBL/GenBank/DDBJ databases">
        <authorList>
            <person name="Sun Q."/>
            <person name="Ohkuma M."/>
        </authorList>
    </citation>
    <scope>NUCLEOTIDE SEQUENCE</scope>
    <source>
        <strain evidence="9">JCM 31740</strain>
    </source>
</reference>
<dbReference type="PANTHER" id="PTHR43853:SF2">
    <property type="entry name" value="3-OXOADIPYL-COA_3-OXO-5,6-DEHYDROSUBERYL-COA THIOLASE"/>
    <property type="match status" value="1"/>
</dbReference>
<keyword evidence="2 8" id="KW-0808">Transferase</keyword>
<organism evidence="8 10">
    <name type="scientific">Sulfodiicoccus acidiphilus</name>
    <dbReference type="NCBI Taxonomy" id="1670455"/>
    <lineage>
        <taxon>Archaea</taxon>
        <taxon>Thermoproteota</taxon>
        <taxon>Thermoprotei</taxon>
        <taxon>Sulfolobales</taxon>
        <taxon>Sulfolobaceae</taxon>
        <taxon>Sulfodiicoccus</taxon>
    </lineage>
</organism>
<accession>A0A348B1G5</accession>
<dbReference type="Pfam" id="PF00108">
    <property type="entry name" value="Thiolase_N"/>
    <property type="match status" value="1"/>
</dbReference>
<dbReference type="GO" id="GO:0005737">
    <property type="term" value="C:cytoplasm"/>
    <property type="evidence" value="ECO:0007669"/>
    <property type="project" value="UniProtKB-ARBA"/>
</dbReference>
<dbReference type="SUPFAM" id="SSF53901">
    <property type="entry name" value="Thiolase-like"/>
    <property type="match status" value="2"/>
</dbReference>
<protein>
    <recommendedName>
        <fullName evidence="5">acetyl-CoA C-acyltransferase</fullName>
        <ecNumber evidence="5">2.3.1.16</ecNumber>
    </recommendedName>
</protein>
<dbReference type="PANTHER" id="PTHR43853">
    <property type="entry name" value="3-KETOACYL-COA THIOLASE, PEROXISOMAL"/>
    <property type="match status" value="1"/>
</dbReference>
<dbReference type="Proteomes" id="UP000276741">
    <property type="component" value="Chromosome"/>
</dbReference>
<evidence type="ECO:0000256" key="1">
    <source>
        <dbReference type="ARBA" id="ARBA00010982"/>
    </source>
</evidence>
<dbReference type="InterPro" id="IPR020610">
    <property type="entry name" value="Thiolase_AS"/>
</dbReference>
<dbReference type="EMBL" id="BMQS01000005">
    <property type="protein sequence ID" value="GGT92132.1"/>
    <property type="molecule type" value="Genomic_DNA"/>
</dbReference>
<dbReference type="PROSITE" id="PS00099">
    <property type="entry name" value="THIOLASE_3"/>
    <property type="match status" value="1"/>
</dbReference>
<reference evidence="9" key="1">
    <citation type="journal article" date="2014" name="Int. J. Syst. Evol. Microbiol.">
        <title>Complete genome sequence of Corynebacterium casei LMG S-19264T (=DSM 44701T), isolated from a smear-ripened cheese.</title>
        <authorList>
            <consortium name="US DOE Joint Genome Institute (JGI-PGF)"/>
            <person name="Walter F."/>
            <person name="Albersmeier A."/>
            <person name="Kalinowski J."/>
            <person name="Ruckert C."/>
        </authorList>
    </citation>
    <scope>NUCLEOTIDE SEQUENCE</scope>
    <source>
        <strain evidence="9">JCM 31740</strain>
    </source>
</reference>
<dbReference type="NCBIfam" id="TIGR01930">
    <property type="entry name" value="AcCoA-C-Actrans"/>
    <property type="match status" value="1"/>
</dbReference>
<name>A0A348B1G5_9CREN</name>
<gene>
    <name evidence="9" type="ORF">GCM10007116_07440</name>
    <name evidence="8" type="ORF">HS1genome_0406</name>
</gene>
<sequence>MDVYVVDFLRTAYSRSRPNQPERDVFNSIRMDEAMAELIKASLRRTSVDPKDVGDVIVGCALQVGENWSFGGRHPVLLAGLPPEVPSFALDRQCASSMNAVSVGAMEIATGNSDVVLAGGYEHMTHVPMVNNPHFEPNYRLLTRPEYLKYQMSSGYVMGLTAENLAQESGISREEMDRFSLRSHRLAHKYTEEGWFREEILPLEVEHEGKLIKVDRDQSIRPDTSVEKLAELQPAFKPGGVITAGNSAPYNAGASLVMLASEAKVNQYGLKPLARIRATAWAGVPPHVMGKGPVPASRKALQRAGLKVDDVDFWEINEAFAVVVLYALRELNVPEERVNVHGGAIAIGHPLGATGARLVGTLSRTLHERKGGTGVATLCVGGGQGFSIVLEGV</sequence>
<feature type="domain" description="Thiolase C-terminal" evidence="7">
    <location>
        <begin position="270"/>
        <end position="391"/>
    </location>
</feature>
<dbReference type="InterPro" id="IPR002155">
    <property type="entry name" value="Thiolase"/>
</dbReference>
<comment type="similarity">
    <text evidence="1">Belongs to the thiolase-like superfamily. Thiolase family.</text>
</comment>
<dbReference type="NCBIfam" id="NF005033">
    <property type="entry name" value="PRK06445.1"/>
    <property type="match status" value="1"/>
</dbReference>
<dbReference type="Proteomes" id="UP000616143">
    <property type="component" value="Unassembled WGS sequence"/>
</dbReference>
<dbReference type="InterPro" id="IPR020617">
    <property type="entry name" value="Thiolase_C"/>
</dbReference>
<evidence type="ECO:0000256" key="3">
    <source>
        <dbReference type="ARBA" id="ARBA00023229"/>
    </source>
</evidence>
<dbReference type="InterPro" id="IPR016039">
    <property type="entry name" value="Thiolase-like"/>
</dbReference>
<keyword evidence="10" id="KW-1185">Reference proteome</keyword>
<dbReference type="InterPro" id="IPR020616">
    <property type="entry name" value="Thiolase_N"/>
</dbReference>
<dbReference type="Pfam" id="PF02803">
    <property type="entry name" value="Thiolase_C"/>
    <property type="match status" value="1"/>
</dbReference>
<reference evidence="8" key="3">
    <citation type="journal article" date="2019" name="BMC Res. Notes">
        <title>Complete genome sequence of the Sulfodiicoccus acidiphilus strain HS-1T, the first crenarchaeon that lacks polB3, isolated from an acidic hot spring in Ohwaku-dani, Hakone, Japan.</title>
        <authorList>
            <person name="Sakai H.D."/>
            <person name="Kurosawa N."/>
        </authorList>
    </citation>
    <scope>NUCLEOTIDE SEQUENCE</scope>
    <source>
        <strain evidence="8">HS-1</strain>
    </source>
</reference>
<dbReference type="PIRSF" id="PIRSF000429">
    <property type="entry name" value="Ac-CoA_Ac_transf"/>
    <property type="match status" value="1"/>
</dbReference>
<dbReference type="EC" id="2.3.1.16" evidence="5"/>
<dbReference type="GO" id="GO:0006635">
    <property type="term" value="P:fatty acid beta-oxidation"/>
    <property type="evidence" value="ECO:0007669"/>
    <property type="project" value="TreeGrafter"/>
</dbReference>
<dbReference type="FunFam" id="3.40.47.10:FF:000010">
    <property type="entry name" value="Acetyl-CoA acetyltransferase (Thiolase)"/>
    <property type="match status" value="1"/>
</dbReference>
<dbReference type="GO" id="GO:0003988">
    <property type="term" value="F:acetyl-CoA C-acyltransferase activity"/>
    <property type="evidence" value="ECO:0007669"/>
    <property type="project" value="UniProtKB-EC"/>
</dbReference>
<dbReference type="KEGG" id="sacd:HS1genome_0406"/>
<dbReference type="GeneID" id="38665909"/>
<dbReference type="AlphaFoldDB" id="A0A348B1G5"/>
<dbReference type="InterPro" id="IPR050215">
    <property type="entry name" value="Thiolase-like_sf_Thiolase"/>
</dbReference>
<dbReference type="GO" id="GO:0008299">
    <property type="term" value="P:isoprenoid biosynthetic process"/>
    <property type="evidence" value="ECO:0007669"/>
    <property type="project" value="UniProtKB-KW"/>
</dbReference>
<keyword evidence="3" id="KW-0414">Isoprene biosynthesis</keyword>
<keyword evidence="4 8" id="KW-0012">Acyltransferase</keyword>
<dbReference type="OrthoDB" id="25212at2157"/>
<feature type="domain" description="Thiolase N-terminal" evidence="6">
    <location>
        <begin position="3"/>
        <end position="262"/>
    </location>
</feature>
<evidence type="ECO:0000313" key="10">
    <source>
        <dbReference type="Proteomes" id="UP000276741"/>
    </source>
</evidence>
<dbReference type="GO" id="GO:0010124">
    <property type="term" value="P:phenylacetate catabolic process"/>
    <property type="evidence" value="ECO:0007669"/>
    <property type="project" value="TreeGrafter"/>
</dbReference>
<dbReference type="PROSITE" id="PS00737">
    <property type="entry name" value="THIOLASE_2"/>
    <property type="match status" value="1"/>
</dbReference>
<reference evidence="10" key="2">
    <citation type="submission" date="2018-04" db="EMBL/GenBank/DDBJ databases">
        <title>Complete genome sequence of Sulfodiicoccus acidiphilus strain HS-1.</title>
        <authorList>
            <person name="Sakai H.D."/>
            <person name="Kurosawa N."/>
        </authorList>
    </citation>
    <scope>NUCLEOTIDE SEQUENCE [LARGE SCALE GENOMIC DNA]</scope>
    <source>
        <strain evidence="10">HS-1</strain>
    </source>
</reference>
<dbReference type="RefSeq" id="WP_126449310.1">
    <property type="nucleotide sequence ID" value="NZ_AP018553.1"/>
</dbReference>
<evidence type="ECO:0000313" key="8">
    <source>
        <dbReference type="EMBL" id="BBD72017.1"/>
    </source>
</evidence>
<evidence type="ECO:0000259" key="6">
    <source>
        <dbReference type="Pfam" id="PF00108"/>
    </source>
</evidence>
<evidence type="ECO:0000256" key="4">
    <source>
        <dbReference type="ARBA" id="ARBA00023315"/>
    </source>
</evidence>
<evidence type="ECO:0000256" key="5">
    <source>
        <dbReference type="ARBA" id="ARBA00024073"/>
    </source>
</evidence>
<dbReference type="Gene3D" id="3.40.47.10">
    <property type="match status" value="1"/>
</dbReference>
<evidence type="ECO:0000256" key="2">
    <source>
        <dbReference type="ARBA" id="ARBA00022679"/>
    </source>
</evidence>
<dbReference type="CDD" id="cd00751">
    <property type="entry name" value="thiolase"/>
    <property type="match status" value="1"/>
</dbReference>
<dbReference type="InterPro" id="IPR020613">
    <property type="entry name" value="Thiolase_CS"/>
</dbReference>